<evidence type="ECO:0000256" key="16">
    <source>
        <dbReference type="ARBA" id="ARBA00046288"/>
    </source>
</evidence>
<evidence type="ECO:0000313" key="19">
    <source>
        <dbReference type="EMBL" id="KAF6027909.1"/>
    </source>
</evidence>
<evidence type="ECO:0000256" key="18">
    <source>
        <dbReference type="SAM" id="SignalP"/>
    </source>
</evidence>
<organism evidence="19 20">
    <name type="scientific">Bugula neritina</name>
    <name type="common">Brown bryozoan</name>
    <name type="synonym">Sertularia neritina</name>
    <dbReference type="NCBI Taxonomy" id="10212"/>
    <lineage>
        <taxon>Eukaryota</taxon>
        <taxon>Metazoa</taxon>
        <taxon>Spiralia</taxon>
        <taxon>Lophotrochozoa</taxon>
        <taxon>Bryozoa</taxon>
        <taxon>Gymnolaemata</taxon>
        <taxon>Cheilostomatida</taxon>
        <taxon>Flustrina</taxon>
        <taxon>Buguloidea</taxon>
        <taxon>Bugulidae</taxon>
        <taxon>Bugula</taxon>
    </lineage>
</organism>
<keyword evidence="12" id="KW-0968">Cytoplasmic vesicle</keyword>
<evidence type="ECO:0000256" key="7">
    <source>
        <dbReference type="ARBA" id="ARBA00022989"/>
    </source>
</evidence>
<dbReference type="PANTHER" id="PTHR14971">
    <property type="entry name" value="VESICULAR, OVEREXPRESSED IN CANCER, PROSURVIVAL PROTEIN 1"/>
    <property type="match status" value="1"/>
</dbReference>
<dbReference type="PANTHER" id="PTHR14971:SF2">
    <property type="entry name" value="VESICULAR, OVEREXPRESSED IN CANCER, PROSURVIVAL PROTEIN 1"/>
    <property type="match status" value="1"/>
</dbReference>
<evidence type="ECO:0000256" key="12">
    <source>
        <dbReference type="ARBA" id="ARBA00023329"/>
    </source>
</evidence>
<evidence type="ECO:0000256" key="10">
    <source>
        <dbReference type="ARBA" id="ARBA00023163"/>
    </source>
</evidence>
<evidence type="ECO:0000256" key="6">
    <source>
        <dbReference type="ARBA" id="ARBA00022753"/>
    </source>
</evidence>
<feature type="signal peptide" evidence="18">
    <location>
        <begin position="1"/>
        <end position="23"/>
    </location>
</feature>
<evidence type="ECO:0000256" key="4">
    <source>
        <dbReference type="ARBA" id="ARBA00022692"/>
    </source>
</evidence>
<evidence type="ECO:0000256" key="3">
    <source>
        <dbReference type="ARBA" id="ARBA00006655"/>
    </source>
</evidence>
<evidence type="ECO:0000256" key="2">
    <source>
        <dbReference type="ARBA" id="ARBA00004656"/>
    </source>
</evidence>
<comment type="subcellular location">
    <subcellularLocation>
        <location evidence="1">Cytoplasmic vesicle membrane</location>
    </subcellularLocation>
    <subcellularLocation>
        <location evidence="16">Endomembrane system</location>
        <topology evidence="16">Single-pass type I membrane protein</topology>
    </subcellularLocation>
    <subcellularLocation>
        <location evidence="13">Late endosome membrane</location>
        <topology evidence="13">Single-pass membrane protein</topology>
    </subcellularLocation>
    <subcellularLocation>
        <location evidence="2">Lysosome membrane</location>
    </subcellularLocation>
</comment>
<name>A0A7J7JNI7_BUGNE</name>
<evidence type="ECO:0000313" key="20">
    <source>
        <dbReference type="Proteomes" id="UP000593567"/>
    </source>
</evidence>
<accession>A0A7J7JNI7</accession>
<dbReference type="GO" id="GO:0005765">
    <property type="term" value="C:lysosomal membrane"/>
    <property type="evidence" value="ECO:0007669"/>
    <property type="project" value="UniProtKB-SubCell"/>
</dbReference>
<feature type="chain" id="PRO_5029648027" description="WW domain binding protein VOPP1" evidence="18">
    <location>
        <begin position="24"/>
        <end position="158"/>
    </location>
</feature>
<evidence type="ECO:0000256" key="14">
    <source>
        <dbReference type="ARBA" id="ARBA00035708"/>
    </source>
</evidence>
<dbReference type="InterPro" id="IPR026229">
    <property type="entry name" value="VOPP1"/>
</dbReference>
<dbReference type="AlphaFoldDB" id="A0A7J7JNI7"/>
<reference evidence="19" key="1">
    <citation type="submission" date="2020-06" db="EMBL/GenBank/DDBJ databases">
        <title>Draft genome of Bugula neritina, a colonial animal packing powerful symbionts and potential medicines.</title>
        <authorList>
            <person name="Rayko M."/>
        </authorList>
    </citation>
    <scope>NUCLEOTIDE SEQUENCE [LARGE SCALE GENOMIC DNA]</scope>
    <source>
        <strain evidence="19">Kwan_BN1</strain>
    </source>
</reference>
<keyword evidence="5 18" id="KW-0732">Signal</keyword>
<evidence type="ECO:0000256" key="11">
    <source>
        <dbReference type="ARBA" id="ARBA00023228"/>
    </source>
</evidence>
<keyword evidence="9 17" id="KW-0472">Membrane</keyword>
<keyword evidence="20" id="KW-1185">Reference proteome</keyword>
<evidence type="ECO:0000256" key="9">
    <source>
        <dbReference type="ARBA" id="ARBA00023136"/>
    </source>
</evidence>
<keyword evidence="8" id="KW-0805">Transcription regulation</keyword>
<dbReference type="EMBL" id="VXIV02002008">
    <property type="protein sequence ID" value="KAF6027909.1"/>
    <property type="molecule type" value="Genomic_DNA"/>
</dbReference>
<protein>
    <recommendedName>
        <fullName evidence="14">WW domain binding protein VOPP1</fullName>
    </recommendedName>
    <alternativeName>
        <fullName evidence="15">Vesicular, overexpressed in cancer, prosurvival protein 1</fullName>
    </alternativeName>
</protein>
<comment type="similarity">
    <text evidence="3">Belongs to the VOPP1/ECOP family.</text>
</comment>
<sequence length="158" mass="17727">MCLQHEDFACLLVSLYRFQLTAATSVGKFPSFVKVQYASTFCYSDDYISYYCDDYERCCGYMSCCTNYSSVWGLWYFWLVLIIVLSIISSCIGCCVRAARRRQMERYMAVNRNPPTGYGTTVTVEQVATPYYTGTGGAAAPPPYVAKTTASAPPAYHQ</sequence>
<keyword evidence="7 17" id="KW-1133">Transmembrane helix</keyword>
<dbReference type="Pfam" id="PF11669">
    <property type="entry name" value="WBP-1"/>
    <property type="match status" value="1"/>
</dbReference>
<evidence type="ECO:0000256" key="17">
    <source>
        <dbReference type="SAM" id="Phobius"/>
    </source>
</evidence>
<evidence type="ECO:0000256" key="13">
    <source>
        <dbReference type="ARBA" id="ARBA00035628"/>
    </source>
</evidence>
<evidence type="ECO:0000256" key="8">
    <source>
        <dbReference type="ARBA" id="ARBA00023015"/>
    </source>
</evidence>
<keyword evidence="6" id="KW-0967">Endosome</keyword>
<dbReference type="Proteomes" id="UP000593567">
    <property type="component" value="Unassembled WGS sequence"/>
</dbReference>
<gene>
    <name evidence="19" type="ORF">EB796_013810</name>
</gene>
<keyword evidence="4 17" id="KW-0812">Transmembrane</keyword>
<evidence type="ECO:0000256" key="5">
    <source>
        <dbReference type="ARBA" id="ARBA00022729"/>
    </source>
</evidence>
<proteinExistence type="inferred from homology"/>
<dbReference type="GO" id="GO:0031902">
    <property type="term" value="C:late endosome membrane"/>
    <property type="evidence" value="ECO:0007669"/>
    <property type="project" value="UniProtKB-SubCell"/>
</dbReference>
<feature type="transmembrane region" description="Helical" evidence="17">
    <location>
        <begin position="75"/>
        <end position="99"/>
    </location>
</feature>
<keyword evidence="10" id="KW-0804">Transcription</keyword>
<comment type="caution">
    <text evidence="19">The sequence shown here is derived from an EMBL/GenBank/DDBJ whole genome shotgun (WGS) entry which is preliminary data.</text>
</comment>
<dbReference type="InterPro" id="IPR021684">
    <property type="entry name" value="WBP1-like"/>
</dbReference>
<evidence type="ECO:0000256" key="15">
    <source>
        <dbReference type="ARBA" id="ARBA00035715"/>
    </source>
</evidence>
<evidence type="ECO:0000256" key="1">
    <source>
        <dbReference type="ARBA" id="ARBA00004156"/>
    </source>
</evidence>
<keyword evidence="11" id="KW-0458">Lysosome</keyword>